<dbReference type="SMART" id="SM00367">
    <property type="entry name" value="LRR_CC"/>
    <property type="match status" value="6"/>
</dbReference>
<feature type="compositionally biased region" description="Polar residues" evidence="1">
    <location>
        <begin position="22"/>
        <end position="32"/>
    </location>
</feature>
<evidence type="ECO:0000259" key="3">
    <source>
        <dbReference type="Pfam" id="PF25372"/>
    </source>
</evidence>
<organism evidence="4 5">
    <name type="scientific">Batrachochytrium salamandrivorans</name>
    <dbReference type="NCBI Taxonomy" id="1357716"/>
    <lineage>
        <taxon>Eukaryota</taxon>
        <taxon>Fungi</taxon>
        <taxon>Fungi incertae sedis</taxon>
        <taxon>Chytridiomycota</taxon>
        <taxon>Chytridiomycota incertae sedis</taxon>
        <taxon>Chytridiomycetes</taxon>
        <taxon>Rhizophydiales</taxon>
        <taxon>Rhizophydiales incertae sedis</taxon>
        <taxon>Batrachochytrium</taxon>
    </lineage>
</organism>
<comment type="caution">
    <text evidence="4">The sequence shown here is derived from an EMBL/GenBank/DDBJ whole genome shotgun (WGS) entry which is preliminary data.</text>
</comment>
<protein>
    <recommendedName>
        <fullName evidence="6">F-box domain-containing protein</fullName>
    </recommendedName>
</protein>
<dbReference type="SUPFAM" id="SSF52047">
    <property type="entry name" value="RNI-like"/>
    <property type="match status" value="1"/>
</dbReference>
<sequence length="653" mass="70786">MADSTSYPTIINSNHIAATVTSQSNASSSRTAIDNAYGPAHGSARCSSPLPTIVTLKDHKDHHGGVARRRVHHSHSTAAHSRHCDCATHGGAVTEIQPDAHSATATDIVTDAVVDDPSWYQCCPTCSDDNLGRCDSGVCCTPALSFTNNINSLDNCNPSGGMDGLYDCNSAVCVVHPLASLDSLPLELLLAVFVYLEPAHLFIAAQANTNPQFTNVKVCHFWYRTAFDGTLWTSLDATTLGATTSCLKSIIMRGSTFLRSLAIKPGGMYNFTDIFFLVTSVPTGSLESLSIQELPVSYAARLSTLLLHSPKLSRLNLSRSQLDELPARMYEWCPQICALDLSFSKLASIKSIIVASSLQHLSYLNLSRCLNLSNASFVYIAHLRSLETLNISFCPQIENTAFIQYQQELARLSDALQEETRVSSIHGLTPMTSPIRHLNVSSCTQLTLPALASIAQCMPHLETLELAGCSRISDEAITALCERCIHITHLDLEDCIHMTDLSLAAITAHLSQTLAVLIVNHCIHLSEPQLLDLMVSCTSLARIELDTCLVSDRLLSDMAARISVLGMHLVQVSLLDCRGVSAAGILNLIRTARLYQRRRISSVRGTGMGNVPALLCVNSFHTHTRRMGGGGGGGIGYSNRNDNEMMMMMVVMN</sequence>
<proteinExistence type="predicted"/>
<dbReference type="PANTHER" id="PTHR13318:SF95">
    <property type="entry name" value="F-BOX PROTEIN YLR352W"/>
    <property type="match status" value="1"/>
</dbReference>
<dbReference type="InterPro" id="IPR057207">
    <property type="entry name" value="FBXL15_LRR"/>
</dbReference>
<keyword evidence="5" id="KW-1185">Reference proteome</keyword>
<dbReference type="SUPFAM" id="SSF81383">
    <property type="entry name" value="F-box domain"/>
    <property type="match status" value="1"/>
</dbReference>
<feature type="domain" description="F-box" evidence="2">
    <location>
        <begin position="181"/>
        <end position="236"/>
    </location>
</feature>
<accession>A0ABQ8FFR5</accession>
<dbReference type="InterPro" id="IPR006553">
    <property type="entry name" value="Leu-rich_rpt_Cys-con_subtyp"/>
</dbReference>
<dbReference type="Proteomes" id="UP001648503">
    <property type="component" value="Unassembled WGS sequence"/>
</dbReference>
<gene>
    <name evidence="4" type="ORF">BASA50_005456</name>
</gene>
<dbReference type="InterPro" id="IPR032675">
    <property type="entry name" value="LRR_dom_sf"/>
</dbReference>
<evidence type="ECO:0008006" key="6">
    <source>
        <dbReference type="Google" id="ProtNLM"/>
    </source>
</evidence>
<dbReference type="InterPro" id="IPR001810">
    <property type="entry name" value="F-box_dom"/>
</dbReference>
<reference evidence="4 5" key="1">
    <citation type="submission" date="2021-02" db="EMBL/GenBank/DDBJ databases">
        <title>Variation within the Batrachochytrium salamandrivorans European outbreak.</title>
        <authorList>
            <person name="Kelly M."/>
            <person name="Pasmans F."/>
            <person name="Shea T.P."/>
            <person name="Munoz J.F."/>
            <person name="Carranza S."/>
            <person name="Cuomo C.A."/>
            <person name="Martel A."/>
        </authorList>
    </citation>
    <scope>NUCLEOTIDE SEQUENCE [LARGE SCALE GENOMIC DNA]</scope>
    <source>
        <strain evidence="4 5">AMFP18/2</strain>
    </source>
</reference>
<dbReference type="PANTHER" id="PTHR13318">
    <property type="entry name" value="PARTNER OF PAIRED, ISOFORM B-RELATED"/>
    <property type="match status" value="1"/>
</dbReference>
<evidence type="ECO:0000259" key="2">
    <source>
        <dbReference type="Pfam" id="PF12937"/>
    </source>
</evidence>
<evidence type="ECO:0000313" key="5">
    <source>
        <dbReference type="Proteomes" id="UP001648503"/>
    </source>
</evidence>
<feature type="domain" description="F-box/LRR-repeat protein 15-like leucin rich repeat" evidence="3">
    <location>
        <begin position="432"/>
        <end position="528"/>
    </location>
</feature>
<name>A0ABQ8FFR5_9FUNG</name>
<dbReference type="Gene3D" id="3.80.10.10">
    <property type="entry name" value="Ribonuclease Inhibitor"/>
    <property type="match status" value="2"/>
</dbReference>
<dbReference type="Pfam" id="PF12937">
    <property type="entry name" value="F-box-like"/>
    <property type="match status" value="1"/>
</dbReference>
<evidence type="ECO:0000256" key="1">
    <source>
        <dbReference type="SAM" id="MobiDB-lite"/>
    </source>
</evidence>
<dbReference type="Pfam" id="PF25372">
    <property type="entry name" value="DUF7885"/>
    <property type="match status" value="1"/>
</dbReference>
<dbReference type="EMBL" id="JAFCIX010000260">
    <property type="protein sequence ID" value="KAH6595983.1"/>
    <property type="molecule type" value="Genomic_DNA"/>
</dbReference>
<dbReference type="InterPro" id="IPR036047">
    <property type="entry name" value="F-box-like_dom_sf"/>
</dbReference>
<feature type="region of interest" description="Disordered" evidence="1">
    <location>
        <begin position="22"/>
        <end position="44"/>
    </location>
</feature>
<evidence type="ECO:0000313" key="4">
    <source>
        <dbReference type="EMBL" id="KAH6595983.1"/>
    </source>
</evidence>